<evidence type="ECO:0000256" key="2">
    <source>
        <dbReference type="ARBA" id="ARBA00022723"/>
    </source>
</evidence>
<keyword evidence="1" id="KW-0436">Ligase</keyword>
<evidence type="ECO:0000256" key="6">
    <source>
        <dbReference type="ARBA" id="ARBA00022842"/>
    </source>
</evidence>
<feature type="region of interest" description="Disordered" evidence="7">
    <location>
        <begin position="308"/>
        <end position="337"/>
    </location>
</feature>
<feature type="domain" description="Phosphoribosylformylglycinamidine synthase N-terminal" evidence="10">
    <location>
        <begin position="56"/>
        <end position="161"/>
    </location>
</feature>
<dbReference type="FunFam" id="3.90.650.10:FF:000024">
    <property type="entry name" value="Phosphoribosylformylglycinamidine synthase"/>
    <property type="match status" value="1"/>
</dbReference>
<dbReference type="Gene3D" id="1.10.8.750">
    <property type="entry name" value="Phosphoribosylformylglycinamidine synthase, linker domain"/>
    <property type="match status" value="1"/>
</dbReference>
<dbReference type="InterPro" id="IPR041609">
    <property type="entry name" value="PurL_linker"/>
</dbReference>
<dbReference type="NCBIfam" id="NF003672">
    <property type="entry name" value="PRK05297.1"/>
    <property type="match status" value="1"/>
</dbReference>
<proteinExistence type="predicted"/>
<dbReference type="PANTHER" id="PTHR10099:SF1">
    <property type="entry name" value="PHOSPHORIBOSYLFORMYLGLYCINAMIDINE SYNTHASE"/>
    <property type="match status" value="1"/>
</dbReference>
<gene>
    <name evidence="11" type="ORF">METZ01_LOCUS157749</name>
</gene>
<keyword evidence="4" id="KW-0658">Purine biosynthesis</keyword>
<evidence type="ECO:0000259" key="9">
    <source>
        <dbReference type="Pfam" id="PF18072"/>
    </source>
</evidence>
<evidence type="ECO:0000256" key="4">
    <source>
        <dbReference type="ARBA" id="ARBA00022755"/>
    </source>
</evidence>
<accession>A0A382ATN7</accession>
<dbReference type="EMBL" id="UINC01026799">
    <property type="protein sequence ID" value="SVB04895.1"/>
    <property type="molecule type" value="Genomic_DNA"/>
</dbReference>
<keyword evidence="5" id="KW-0067">ATP-binding</keyword>
<feature type="domain" description="PurM-like C-terminal" evidence="8">
    <location>
        <begin position="438"/>
        <end position="593"/>
    </location>
</feature>
<evidence type="ECO:0000256" key="1">
    <source>
        <dbReference type="ARBA" id="ARBA00022598"/>
    </source>
</evidence>
<dbReference type="Pfam" id="PF02769">
    <property type="entry name" value="AIRS_C"/>
    <property type="match status" value="1"/>
</dbReference>
<feature type="domain" description="Phosphoribosylformylglycinamidine synthase linker" evidence="9">
    <location>
        <begin position="183"/>
        <end position="231"/>
    </location>
</feature>
<dbReference type="GO" id="GO:0004642">
    <property type="term" value="F:phosphoribosylformylglycinamidine synthase activity"/>
    <property type="evidence" value="ECO:0007669"/>
    <property type="project" value="TreeGrafter"/>
</dbReference>
<evidence type="ECO:0008006" key="12">
    <source>
        <dbReference type="Google" id="ProtNLM"/>
    </source>
</evidence>
<dbReference type="SUPFAM" id="SSF55326">
    <property type="entry name" value="PurM N-terminal domain-like"/>
    <property type="match status" value="1"/>
</dbReference>
<dbReference type="InterPro" id="IPR036921">
    <property type="entry name" value="PurM-like_N_sf"/>
</dbReference>
<dbReference type="Gene3D" id="3.30.1330.10">
    <property type="entry name" value="PurM-like, N-terminal domain"/>
    <property type="match status" value="1"/>
</dbReference>
<dbReference type="SUPFAM" id="SSF109736">
    <property type="entry name" value="FGAM synthase PurL, linker domain"/>
    <property type="match status" value="1"/>
</dbReference>
<dbReference type="CDD" id="cd02203">
    <property type="entry name" value="PurL_repeat1"/>
    <property type="match status" value="1"/>
</dbReference>
<dbReference type="Pfam" id="PF18076">
    <property type="entry name" value="FGAR-AT_N"/>
    <property type="match status" value="1"/>
</dbReference>
<evidence type="ECO:0000256" key="3">
    <source>
        <dbReference type="ARBA" id="ARBA00022741"/>
    </source>
</evidence>
<reference evidence="11" key="1">
    <citation type="submission" date="2018-05" db="EMBL/GenBank/DDBJ databases">
        <authorList>
            <person name="Lanie J.A."/>
            <person name="Ng W.-L."/>
            <person name="Kazmierczak K.M."/>
            <person name="Andrzejewski T.M."/>
            <person name="Davidsen T.M."/>
            <person name="Wayne K.J."/>
            <person name="Tettelin H."/>
            <person name="Glass J.I."/>
            <person name="Rusch D."/>
            <person name="Podicherti R."/>
            <person name="Tsui H.-C.T."/>
            <person name="Winkler M.E."/>
        </authorList>
    </citation>
    <scope>NUCLEOTIDE SEQUENCE</scope>
</reference>
<dbReference type="GO" id="GO:0005524">
    <property type="term" value="F:ATP binding"/>
    <property type="evidence" value="ECO:0007669"/>
    <property type="project" value="UniProtKB-KW"/>
</dbReference>
<dbReference type="PANTHER" id="PTHR10099">
    <property type="entry name" value="PHOSPHORIBOSYLFORMYLGLYCINAMIDINE SYNTHASE"/>
    <property type="match status" value="1"/>
</dbReference>
<dbReference type="InterPro" id="IPR036604">
    <property type="entry name" value="PurS-like_sf"/>
</dbReference>
<dbReference type="FunFam" id="3.30.1330.10:FF:000002">
    <property type="entry name" value="Phosphoribosylformylglycinamidine synthase"/>
    <property type="match status" value="1"/>
</dbReference>
<keyword evidence="3" id="KW-0547">Nucleotide-binding</keyword>
<evidence type="ECO:0000259" key="10">
    <source>
        <dbReference type="Pfam" id="PF18076"/>
    </source>
</evidence>
<dbReference type="AlphaFoldDB" id="A0A382ATN7"/>
<evidence type="ECO:0000259" key="8">
    <source>
        <dbReference type="Pfam" id="PF02769"/>
    </source>
</evidence>
<keyword evidence="2" id="KW-0479">Metal-binding</keyword>
<evidence type="ECO:0000256" key="5">
    <source>
        <dbReference type="ARBA" id="ARBA00022840"/>
    </source>
</evidence>
<organism evidence="11">
    <name type="scientific">marine metagenome</name>
    <dbReference type="NCBI Taxonomy" id="408172"/>
    <lineage>
        <taxon>unclassified sequences</taxon>
        <taxon>metagenomes</taxon>
        <taxon>ecological metagenomes</taxon>
    </lineage>
</organism>
<dbReference type="InterPro" id="IPR010918">
    <property type="entry name" value="PurM-like_C_dom"/>
</dbReference>
<name>A0A382ATN7_9ZZZZ</name>
<dbReference type="GO" id="GO:0006164">
    <property type="term" value="P:purine nucleotide biosynthetic process"/>
    <property type="evidence" value="ECO:0007669"/>
    <property type="project" value="UniProtKB-KW"/>
</dbReference>
<dbReference type="Gene3D" id="3.90.650.10">
    <property type="entry name" value="PurM-like C-terminal domain"/>
    <property type="match status" value="1"/>
</dbReference>
<dbReference type="InterPro" id="IPR040707">
    <property type="entry name" value="FGAR-AT_N"/>
</dbReference>
<sequence>MVSAKEESLSFVALKGQQGLSEFRLKALLELIREDFSQIQAINCEDFFFSSLHYQSNELIKPTENELSKILKAKVFKRELKANQFILIPRVGTISPWSSKATDILINAGFDSLKRIEKGLCFSLEIPLELEMDSLKEIGQKIYDRMTQSVITDISSAEHLFRQLEPKPVLAVDILKEGKKSLYEANDLLGLALSEEEIEYLYMNYLENNSNPTDAELMMFAQANSEHCRHKIFNAEWEIDGNKAPKSLFDMIRNTYAKNSNGVLSAYKDNAAVLKGHKAKRFYPDSSSVYIAKEEPIHLVTKVETHNHPTAISPFPGASTGSGGEIRDEGATGRGAKPKAGLCGFSVSNLRIPDFEEDWEGKENKPDRICSPLQIMLEAPIGAAAFNNEFGRPNILGYFRTFEMTINDNVYGYHKPIMLAGGLGNIRNSHVEKSIVPVGSKLVVLGGPAMLIGLGGGSASSLLSGEAELDLDFASVQRDNAEMERRCQEVLDSCWQRGDSNPILFIHDVGAGGLSNAIPELIKDSGHGGFIELRDIPNAEAAMSPMEIWCNESQERYVMAIGTADLQEFLDICDRERCPVAVVGEITEGSSLKV</sequence>
<dbReference type="GO" id="GO:0046872">
    <property type="term" value="F:metal ion binding"/>
    <property type="evidence" value="ECO:0007669"/>
    <property type="project" value="UniProtKB-KW"/>
</dbReference>
<dbReference type="Pfam" id="PF18072">
    <property type="entry name" value="FGAR-AT_linker"/>
    <property type="match status" value="1"/>
</dbReference>
<evidence type="ECO:0000256" key="7">
    <source>
        <dbReference type="SAM" id="MobiDB-lite"/>
    </source>
</evidence>
<dbReference type="GO" id="GO:0005737">
    <property type="term" value="C:cytoplasm"/>
    <property type="evidence" value="ECO:0007669"/>
    <property type="project" value="TreeGrafter"/>
</dbReference>
<feature type="non-terminal residue" evidence="11">
    <location>
        <position position="594"/>
    </location>
</feature>
<protein>
    <recommendedName>
        <fullName evidence="12">Phosphoribosylformylglycinamidine synthase</fullName>
    </recommendedName>
</protein>
<dbReference type="InterPro" id="IPR036676">
    <property type="entry name" value="PurM-like_C_sf"/>
</dbReference>
<dbReference type="SUPFAM" id="SSF56042">
    <property type="entry name" value="PurM C-terminal domain-like"/>
    <property type="match status" value="1"/>
</dbReference>
<keyword evidence="6" id="KW-0460">Magnesium</keyword>
<evidence type="ECO:0000313" key="11">
    <source>
        <dbReference type="EMBL" id="SVB04895.1"/>
    </source>
</evidence>
<dbReference type="SUPFAM" id="SSF82697">
    <property type="entry name" value="PurS-like"/>
    <property type="match status" value="1"/>
</dbReference>